<feature type="region of interest" description="Disordered" evidence="1">
    <location>
        <begin position="230"/>
        <end position="252"/>
    </location>
</feature>
<dbReference type="STRING" id="47428.A0A284R4V0"/>
<evidence type="ECO:0000256" key="1">
    <source>
        <dbReference type="SAM" id="MobiDB-lite"/>
    </source>
</evidence>
<feature type="compositionally biased region" description="Low complexity" evidence="1">
    <location>
        <begin position="166"/>
        <end position="180"/>
    </location>
</feature>
<feature type="compositionally biased region" description="Basic and acidic residues" evidence="1">
    <location>
        <begin position="230"/>
        <end position="247"/>
    </location>
</feature>
<feature type="region of interest" description="Disordered" evidence="1">
    <location>
        <begin position="566"/>
        <end position="660"/>
    </location>
</feature>
<dbReference type="OMA" id="QNAWSET"/>
<dbReference type="OrthoDB" id="3262497at2759"/>
<gene>
    <name evidence="2" type="ORF">ARMOST_07101</name>
</gene>
<feature type="compositionally biased region" description="Pro residues" evidence="1">
    <location>
        <begin position="498"/>
        <end position="514"/>
    </location>
</feature>
<protein>
    <submittedName>
        <fullName evidence="2">Uncharacterized protein</fullName>
    </submittedName>
</protein>
<dbReference type="AlphaFoldDB" id="A0A284R4V0"/>
<feature type="region of interest" description="Disordered" evidence="1">
    <location>
        <begin position="1"/>
        <end position="214"/>
    </location>
</feature>
<feature type="region of interest" description="Disordered" evidence="1">
    <location>
        <begin position="700"/>
        <end position="811"/>
    </location>
</feature>
<proteinExistence type="predicted"/>
<feature type="region of interest" description="Disordered" evidence="1">
    <location>
        <begin position="480"/>
        <end position="540"/>
    </location>
</feature>
<dbReference type="Proteomes" id="UP000219338">
    <property type="component" value="Unassembled WGS sequence"/>
</dbReference>
<feature type="compositionally biased region" description="Low complexity" evidence="1">
    <location>
        <begin position="700"/>
        <end position="711"/>
    </location>
</feature>
<feature type="compositionally biased region" description="Basic and acidic residues" evidence="1">
    <location>
        <begin position="193"/>
        <end position="214"/>
    </location>
</feature>
<feature type="compositionally biased region" description="Low complexity" evidence="1">
    <location>
        <begin position="531"/>
        <end position="540"/>
    </location>
</feature>
<dbReference type="EMBL" id="FUEG01000004">
    <property type="protein sequence ID" value="SJL03744.1"/>
    <property type="molecule type" value="Genomic_DNA"/>
</dbReference>
<evidence type="ECO:0000313" key="2">
    <source>
        <dbReference type="EMBL" id="SJL03744.1"/>
    </source>
</evidence>
<feature type="compositionally biased region" description="Low complexity" evidence="1">
    <location>
        <begin position="384"/>
        <end position="420"/>
    </location>
</feature>
<evidence type="ECO:0000313" key="3">
    <source>
        <dbReference type="Proteomes" id="UP000219338"/>
    </source>
</evidence>
<sequence>MDNPWANAWGDDTRPHHSSSPTTSWSVPATLNNDHEEADIGIPSWSSNALQWNEPTTSLWGEKSNREPTVINTDHDTHIESTAEPDVGLSTEDVPSLPVSPQDSPVGSGEPEISVFTPPSLALPSFRDESTEDSRPESRPGSPDAFGTFETGLRMNNVEADPWTPSKPSFSDLSDSASTSWETNWAPADSSSDTERVDEWEAAKQEKARRDLHVPPELLASIVERFEQLSHDLWPDDPPPDSKDETKLQSVEDMQELSSVIEKFVPDNLTIPPHADFSKTFISKKMAETLKFTRHAPMVRLSPLARYVASKGSTAWEASVKARPELSQDDFVPAGWRVVPKEKDVAPPVIDTKQKSAGGLLSFFGRRSMTPPVADKPVSPVTKPSAGPSASPRPSLDTHRTSISSSSPVVSSPLSPTASAGLSSVLPPPPDREPTPPPPSAVSRFLTRFSRTKSSTTSPRNSIALSSNDLEFLSDIVPSASASNDVDSSSLSDMVESPPLPEKLPPPLAPPPKNHLPSGVPKPSTIFQDNPSPLLGISSLSPSHSLPAPLQTSSLMDTMMFVPSVPEPVKSSQSASSRNMTAVSKPMPSPTLRSTPGPFQPSKRIPTAIMSFNPTTQSAVSPSSFAIPPPPTSRQQTPVPSPPPAAPTVPIHNPVPRNATAQLSLFDDEEFSDFHTIPAHGNGAASSAYADASFSSFSSEQSLFSSANSNSPHNADGFDEFDDFVQPTLRTPSPPAVPAKTSARPPKITLASNLPVGSPPRLSAQLPPPQKRKVNRSEHQRTLSLMESAAAHGKWPSPPSPLPPPLEPPPGGVKKSVQLDIFGGDESISSPMQQAQMNALGALTVSQSSPAILAPMPASAPAPLLRPPQNHVHMPFQTSNKAVSTKMGGLSAQDLSFFEGL</sequence>
<organism evidence="2 3">
    <name type="scientific">Armillaria ostoyae</name>
    <name type="common">Armillaria root rot fungus</name>
    <dbReference type="NCBI Taxonomy" id="47428"/>
    <lineage>
        <taxon>Eukaryota</taxon>
        <taxon>Fungi</taxon>
        <taxon>Dikarya</taxon>
        <taxon>Basidiomycota</taxon>
        <taxon>Agaricomycotina</taxon>
        <taxon>Agaricomycetes</taxon>
        <taxon>Agaricomycetidae</taxon>
        <taxon>Agaricales</taxon>
        <taxon>Marasmiineae</taxon>
        <taxon>Physalacriaceae</taxon>
        <taxon>Armillaria</taxon>
    </lineage>
</organism>
<feature type="compositionally biased region" description="Basic and acidic residues" evidence="1">
    <location>
        <begin position="126"/>
        <end position="138"/>
    </location>
</feature>
<keyword evidence="3" id="KW-1185">Reference proteome</keyword>
<reference evidence="3" key="1">
    <citation type="journal article" date="2017" name="Nat. Ecol. Evol.">
        <title>Genome expansion and lineage-specific genetic innovations in the forest pathogenic fungi Armillaria.</title>
        <authorList>
            <person name="Sipos G."/>
            <person name="Prasanna A.N."/>
            <person name="Walter M.C."/>
            <person name="O'Connor E."/>
            <person name="Balint B."/>
            <person name="Krizsan K."/>
            <person name="Kiss B."/>
            <person name="Hess J."/>
            <person name="Varga T."/>
            <person name="Slot J."/>
            <person name="Riley R."/>
            <person name="Boka B."/>
            <person name="Rigling D."/>
            <person name="Barry K."/>
            <person name="Lee J."/>
            <person name="Mihaltcheva S."/>
            <person name="LaButti K."/>
            <person name="Lipzen A."/>
            <person name="Waldron R."/>
            <person name="Moloney N.M."/>
            <person name="Sperisen C."/>
            <person name="Kredics L."/>
            <person name="Vagvoelgyi C."/>
            <person name="Patrignani A."/>
            <person name="Fitzpatrick D."/>
            <person name="Nagy I."/>
            <person name="Doyle S."/>
            <person name="Anderson J.B."/>
            <person name="Grigoriev I.V."/>
            <person name="Gueldener U."/>
            <person name="Muensterkoetter M."/>
            <person name="Nagy L.G."/>
        </authorList>
    </citation>
    <scope>NUCLEOTIDE SEQUENCE [LARGE SCALE GENOMIC DNA]</scope>
    <source>
        <strain evidence="3">C18/9</strain>
    </source>
</reference>
<feature type="compositionally biased region" description="Pro residues" evidence="1">
    <location>
        <begin position="796"/>
        <end position="811"/>
    </location>
</feature>
<feature type="compositionally biased region" description="Polar residues" evidence="1">
    <location>
        <begin position="44"/>
        <end position="59"/>
    </location>
</feature>
<feature type="compositionally biased region" description="Polar residues" evidence="1">
    <location>
        <begin position="610"/>
        <end position="624"/>
    </location>
</feature>
<feature type="compositionally biased region" description="Low complexity" evidence="1">
    <location>
        <begin position="480"/>
        <end position="497"/>
    </location>
</feature>
<name>A0A284R4V0_ARMOS</name>
<feature type="region of interest" description="Disordered" evidence="1">
    <location>
        <begin position="361"/>
        <end position="467"/>
    </location>
</feature>
<feature type="compositionally biased region" description="Low complexity" evidence="1">
    <location>
        <begin position="443"/>
        <end position="462"/>
    </location>
</feature>
<dbReference type="PRINTS" id="PR01217">
    <property type="entry name" value="PRICHEXTENSN"/>
</dbReference>
<feature type="compositionally biased region" description="Polar residues" evidence="1">
    <location>
        <begin position="570"/>
        <end position="582"/>
    </location>
</feature>
<accession>A0A284R4V0</accession>